<comment type="catalytic activity">
    <reaction evidence="8">
        <text>a uridine in tRNA = a pseudouridine in tRNA</text>
        <dbReference type="Rhea" id="RHEA:54572"/>
        <dbReference type="Rhea" id="RHEA-COMP:13339"/>
        <dbReference type="Rhea" id="RHEA-COMP:13934"/>
        <dbReference type="ChEBI" id="CHEBI:65314"/>
        <dbReference type="ChEBI" id="CHEBI:65315"/>
    </reaction>
</comment>
<comment type="similarity">
    <text evidence="4">Belongs to the pseudouridine synthase RluA family.</text>
</comment>
<dbReference type="PANTHER" id="PTHR21600">
    <property type="entry name" value="MITOCHONDRIAL RNA PSEUDOURIDINE SYNTHASE"/>
    <property type="match status" value="1"/>
</dbReference>
<evidence type="ECO:0000256" key="10">
    <source>
        <dbReference type="ARBA" id="ARBA00041563"/>
    </source>
</evidence>
<dbReference type="InterPro" id="IPR050188">
    <property type="entry name" value="RluA_PseudoU_synthase"/>
</dbReference>
<dbReference type="SUPFAM" id="SSF55120">
    <property type="entry name" value="Pseudouridine synthase"/>
    <property type="match status" value="1"/>
</dbReference>
<evidence type="ECO:0000256" key="5">
    <source>
        <dbReference type="ARBA" id="ARBA00022946"/>
    </source>
</evidence>
<evidence type="ECO:0000256" key="8">
    <source>
        <dbReference type="ARBA" id="ARBA00036943"/>
    </source>
</evidence>
<dbReference type="PANTHER" id="PTHR21600:SF83">
    <property type="entry name" value="PSEUDOURIDYLATE SYNTHASE RPUSD4, MITOCHONDRIAL"/>
    <property type="match status" value="1"/>
</dbReference>
<feature type="non-terminal residue" evidence="12">
    <location>
        <position position="1"/>
    </location>
</feature>
<evidence type="ECO:0000256" key="9">
    <source>
        <dbReference type="ARBA" id="ARBA00039953"/>
    </source>
</evidence>
<feature type="domain" description="Pseudouridine synthase RsuA/RluA-like" evidence="11">
    <location>
        <begin position="69"/>
        <end position="244"/>
    </location>
</feature>
<evidence type="ECO:0000256" key="6">
    <source>
        <dbReference type="ARBA" id="ARBA00023128"/>
    </source>
</evidence>
<accession>V9L4I3</accession>
<protein>
    <recommendedName>
        <fullName evidence="9">Pseudouridylate synthase RPUSD4, mitochondrial</fullName>
    </recommendedName>
    <alternativeName>
        <fullName evidence="10">RNA pseudouridylate synthase domain-containing protein 4</fullName>
    </alternativeName>
</protein>
<organism evidence="12">
    <name type="scientific">Callorhinchus milii</name>
    <name type="common">Ghost shark</name>
    <dbReference type="NCBI Taxonomy" id="7868"/>
    <lineage>
        <taxon>Eukaryota</taxon>
        <taxon>Metazoa</taxon>
        <taxon>Chordata</taxon>
        <taxon>Craniata</taxon>
        <taxon>Vertebrata</taxon>
        <taxon>Chondrichthyes</taxon>
        <taxon>Holocephali</taxon>
        <taxon>Chimaeriformes</taxon>
        <taxon>Callorhinchidae</taxon>
        <taxon>Callorhinchus</taxon>
    </lineage>
</organism>
<comment type="subcellular location">
    <subcellularLocation>
        <location evidence="3">Mitochondrion</location>
    </subcellularLocation>
</comment>
<keyword evidence="5" id="KW-0809">Transit peptide</keyword>
<evidence type="ECO:0000313" key="12">
    <source>
        <dbReference type="EMBL" id="AFP06795.1"/>
    </source>
</evidence>
<dbReference type="EMBL" id="JW874278">
    <property type="protein sequence ID" value="AFP06795.1"/>
    <property type="molecule type" value="mRNA"/>
</dbReference>
<evidence type="ECO:0000256" key="7">
    <source>
        <dbReference type="ARBA" id="ARBA00023235"/>
    </source>
</evidence>
<dbReference type="GO" id="GO:0003723">
    <property type="term" value="F:RNA binding"/>
    <property type="evidence" value="ECO:0007669"/>
    <property type="project" value="InterPro"/>
</dbReference>
<dbReference type="InterPro" id="IPR006145">
    <property type="entry name" value="PsdUridine_synth_RsuA/RluA"/>
</dbReference>
<dbReference type="InterPro" id="IPR020103">
    <property type="entry name" value="PsdUridine_synth_cat_dom_sf"/>
</dbReference>
<evidence type="ECO:0000256" key="3">
    <source>
        <dbReference type="ARBA" id="ARBA00004173"/>
    </source>
</evidence>
<evidence type="ECO:0000256" key="1">
    <source>
        <dbReference type="ARBA" id="ARBA00001166"/>
    </source>
</evidence>
<dbReference type="Pfam" id="PF00849">
    <property type="entry name" value="PseudoU_synth_2"/>
    <property type="match status" value="1"/>
</dbReference>
<dbReference type="FunFam" id="3.30.2350.10:FF:000015">
    <property type="entry name" value="Mitochondrial RNA pseudouridine synthase RPUSD4"/>
    <property type="match status" value="1"/>
</dbReference>
<reference evidence="12" key="1">
    <citation type="journal article" date="2014" name="Nature">
        <title>Elephant shark genome provides unique insights into gnathostome evolution.</title>
        <authorList>
            <consortium name="International Elephant Shark Genome Sequencing Consortium"/>
            <person name="Venkatesh B."/>
            <person name="Lee A.P."/>
            <person name="Ravi V."/>
            <person name="Maurya A.K."/>
            <person name="Lian M.M."/>
            <person name="Swann J.B."/>
            <person name="Ohta Y."/>
            <person name="Flajnik M.F."/>
            <person name="Sutoh Y."/>
            <person name="Kasahara M."/>
            <person name="Hoon S."/>
            <person name="Gangu V."/>
            <person name="Roy S.W."/>
            <person name="Irimia M."/>
            <person name="Korzh V."/>
            <person name="Kondrychyn I."/>
            <person name="Lim Z.W."/>
            <person name="Tay B.H."/>
            <person name="Tohari S."/>
            <person name="Kong K.W."/>
            <person name="Ho S."/>
            <person name="Lorente-Galdos B."/>
            <person name="Quilez J."/>
            <person name="Marques-Bonet T."/>
            <person name="Raney B.J."/>
            <person name="Ingham P.W."/>
            <person name="Tay A."/>
            <person name="Hillier L.W."/>
            <person name="Minx P."/>
            <person name="Boehm T."/>
            <person name="Wilson R.K."/>
            <person name="Brenner S."/>
            <person name="Warren W.C."/>
        </authorList>
    </citation>
    <scope>NUCLEOTIDE SEQUENCE</scope>
    <source>
        <tissue evidence="12">Testis</tissue>
    </source>
</reference>
<name>V9L4I3_CALMI</name>
<dbReference type="Gene3D" id="3.30.2350.10">
    <property type="entry name" value="Pseudouridine synthase"/>
    <property type="match status" value="1"/>
</dbReference>
<dbReference type="AlphaFoldDB" id="V9L4I3"/>
<proteinExistence type="evidence at transcript level"/>
<dbReference type="CDD" id="cd02869">
    <property type="entry name" value="PseudoU_synth_RluA_like"/>
    <property type="match status" value="1"/>
</dbReference>
<sequence length="342" mass="37912">GNRKSLFRKMAAHRAAQKLFRGAGGLSRLQDSVVSERVLELKQSVALQKVHPNVLAKVLRKSLLHEDKDFVVIDKPYGIPVHGGPGVRLSLADVLPVLAKMMEGMKAQPFHLCHRLDKETTGVMALGRNQEAAQGLQQLFRTRQVTKRYWVVTVGVPVPSEGIIDIPIMEKEIPGAQHLYKMGLSPLYRTGGGEEGGAVIRIRGNRDAFSAVTKYRILESSGSCALVEMQPITGVKHQLRVHAALALNCPILGDHKYSTWAQLVPQRLPDSILRRLQLTRSKTRHIPLHLHACELSVSPCPSMTKGLSVRCRPPKFFRSSLRRLNISPPKTLVPVDTERGDS</sequence>
<evidence type="ECO:0000256" key="2">
    <source>
        <dbReference type="ARBA" id="ARBA00001896"/>
    </source>
</evidence>
<evidence type="ECO:0000256" key="4">
    <source>
        <dbReference type="ARBA" id="ARBA00010876"/>
    </source>
</evidence>
<comment type="catalytic activity">
    <reaction evidence="1">
        <text>a uridine in mRNA = a pseudouridine in mRNA</text>
        <dbReference type="Rhea" id="RHEA:56644"/>
        <dbReference type="Rhea" id="RHEA-COMP:14658"/>
        <dbReference type="Rhea" id="RHEA-COMP:14659"/>
        <dbReference type="ChEBI" id="CHEBI:65314"/>
        <dbReference type="ChEBI" id="CHEBI:65315"/>
    </reaction>
</comment>
<keyword evidence="6" id="KW-0496">Mitochondrion</keyword>
<dbReference type="GO" id="GO:0005739">
    <property type="term" value="C:mitochondrion"/>
    <property type="evidence" value="ECO:0007669"/>
    <property type="project" value="UniProtKB-SubCell"/>
</dbReference>
<dbReference type="GO" id="GO:0009982">
    <property type="term" value="F:pseudouridine synthase activity"/>
    <property type="evidence" value="ECO:0007669"/>
    <property type="project" value="InterPro"/>
</dbReference>
<dbReference type="GO" id="GO:0001522">
    <property type="term" value="P:pseudouridine synthesis"/>
    <property type="evidence" value="ECO:0007669"/>
    <property type="project" value="InterPro"/>
</dbReference>
<comment type="catalytic activity">
    <reaction evidence="2">
        <text>uridine in 5S rRNA = pseudouridine in 5S rRNA</text>
        <dbReference type="Rhea" id="RHEA:47036"/>
        <dbReference type="Rhea" id="RHEA-COMP:11730"/>
        <dbReference type="Rhea" id="RHEA-COMP:11731"/>
        <dbReference type="ChEBI" id="CHEBI:65314"/>
        <dbReference type="ChEBI" id="CHEBI:65315"/>
    </reaction>
</comment>
<keyword evidence="7" id="KW-0413">Isomerase</keyword>
<evidence type="ECO:0000259" key="11">
    <source>
        <dbReference type="Pfam" id="PF00849"/>
    </source>
</evidence>